<evidence type="ECO:0000256" key="3">
    <source>
        <dbReference type="ARBA" id="ARBA00022692"/>
    </source>
</evidence>
<dbReference type="InterPro" id="IPR036318">
    <property type="entry name" value="FAD-bd_PCMH-like_sf"/>
</dbReference>
<keyword evidence="9" id="KW-0325">Glycoprotein</keyword>
<protein>
    <submittedName>
        <fullName evidence="11">Receptor protein kinase TMK1</fullName>
    </submittedName>
</protein>
<dbReference type="SUPFAM" id="SSF56176">
    <property type="entry name" value="FAD-binding/transporter-associated domain-like"/>
    <property type="match status" value="1"/>
</dbReference>
<evidence type="ECO:0000313" key="11">
    <source>
        <dbReference type="EMBL" id="KAL2516058.1"/>
    </source>
</evidence>
<organism evidence="11 12">
    <name type="scientific">Forsythia ovata</name>
    <dbReference type="NCBI Taxonomy" id="205694"/>
    <lineage>
        <taxon>Eukaryota</taxon>
        <taxon>Viridiplantae</taxon>
        <taxon>Streptophyta</taxon>
        <taxon>Embryophyta</taxon>
        <taxon>Tracheophyta</taxon>
        <taxon>Spermatophyta</taxon>
        <taxon>Magnoliopsida</taxon>
        <taxon>eudicotyledons</taxon>
        <taxon>Gunneridae</taxon>
        <taxon>Pentapetalae</taxon>
        <taxon>asterids</taxon>
        <taxon>lamiids</taxon>
        <taxon>Lamiales</taxon>
        <taxon>Oleaceae</taxon>
        <taxon>Forsythieae</taxon>
        <taxon>Forsythia</taxon>
    </lineage>
</organism>
<proteinExistence type="predicted"/>
<evidence type="ECO:0000256" key="4">
    <source>
        <dbReference type="ARBA" id="ARBA00022729"/>
    </source>
</evidence>
<dbReference type="AlphaFoldDB" id="A0ABD1TTJ6"/>
<gene>
    <name evidence="11" type="ORF">Fot_30029</name>
</gene>
<evidence type="ECO:0000256" key="10">
    <source>
        <dbReference type="SAM" id="Phobius"/>
    </source>
</evidence>
<keyword evidence="7 10" id="KW-0472">Membrane</keyword>
<dbReference type="InterPro" id="IPR032675">
    <property type="entry name" value="LRR_dom_sf"/>
</dbReference>
<evidence type="ECO:0000256" key="6">
    <source>
        <dbReference type="ARBA" id="ARBA00022989"/>
    </source>
</evidence>
<keyword evidence="6 10" id="KW-1133">Transmembrane helix</keyword>
<keyword evidence="11" id="KW-0418">Kinase</keyword>
<evidence type="ECO:0000256" key="1">
    <source>
        <dbReference type="ARBA" id="ARBA00004167"/>
    </source>
</evidence>
<dbReference type="SUPFAM" id="SSF52058">
    <property type="entry name" value="L domain-like"/>
    <property type="match status" value="1"/>
</dbReference>
<evidence type="ECO:0000256" key="9">
    <source>
        <dbReference type="ARBA" id="ARBA00023180"/>
    </source>
</evidence>
<keyword evidence="8 11" id="KW-0675">Receptor</keyword>
<keyword evidence="2" id="KW-0433">Leucine-rich repeat</keyword>
<dbReference type="GO" id="GO:0016020">
    <property type="term" value="C:membrane"/>
    <property type="evidence" value="ECO:0007669"/>
    <property type="project" value="UniProtKB-SubCell"/>
</dbReference>
<dbReference type="PANTHER" id="PTHR47986:SF10">
    <property type="entry name" value="RECEPTOR-LIKE KINASE TMK4"/>
    <property type="match status" value="1"/>
</dbReference>
<comment type="caution">
    <text evidence="11">The sequence shown here is derived from an EMBL/GenBank/DDBJ whole genome shotgun (WGS) entry which is preliminary data.</text>
</comment>
<accession>A0ABD1TTJ6</accession>
<dbReference type="Gene3D" id="3.30.465.10">
    <property type="match status" value="1"/>
</dbReference>
<dbReference type="InterPro" id="IPR016169">
    <property type="entry name" value="FAD-bd_PCMH_sub2"/>
</dbReference>
<evidence type="ECO:0000256" key="8">
    <source>
        <dbReference type="ARBA" id="ARBA00023170"/>
    </source>
</evidence>
<keyword evidence="4" id="KW-0732">Signal</keyword>
<dbReference type="InterPro" id="IPR052422">
    <property type="entry name" value="Auxin_Ser/Thr_Kinase"/>
</dbReference>
<dbReference type="PANTHER" id="PTHR47986">
    <property type="entry name" value="OSJNBA0070M12.3 PROTEIN"/>
    <property type="match status" value="1"/>
</dbReference>
<keyword evidence="11" id="KW-0808">Transferase</keyword>
<sequence length="188" mass="20740">MLSKHGLTIDHLIYAKLVDAKGRVLDKKAMGEDLFLAIRGGGGMLLGRIDVLSSTTQLSQVWLHANAFSGLISDLSNCTNLFDLQLRDNQFTGMVPPSLTRLPKLVKITLQNNKLQGPYPLFSSSVQVTIRNTNSFCKDTSTPVIHMSLHFLMLLVLLGIRCLWPMLGKGMMLAMVGDSLLAIRRGKM</sequence>
<dbReference type="GO" id="GO:0016301">
    <property type="term" value="F:kinase activity"/>
    <property type="evidence" value="ECO:0007669"/>
    <property type="project" value="UniProtKB-KW"/>
</dbReference>
<evidence type="ECO:0000256" key="7">
    <source>
        <dbReference type="ARBA" id="ARBA00023136"/>
    </source>
</evidence>
<keyword evidence="3 10" id="KW-0812">Transmembrane</keyword>
<dbReference type="EMBL" id="JBFOLJ010000008">
    <property type="protein sequence ID" value="KAL2516058.1"/>
    <property type="molecule type" value="Genomic_DNA"/>
</dbReference>
<dbReference type="Proteomes" id="UP001604277">
    <property type="component" value="Unassembled WGS sequence"/>
</dbReference>
<keyword evidence="5" id="KW-0677">Repeat</keyword>
<comment type="subcellular location">
    <subcellularLocation>
        <location evidence="1">Membrane</location>
        <topology evidence="1">Single-pass membrane protein</topology>
    </subcellularLocation>
</comment>
<evidence type="ECO:0000256" key="2">
    <source>
        <dbReference type="ARBA" id="ARBA00022614"/>
    </source>
</evidence>
<keyword evidence="12" id="KW-1185">Reference proteome</keyword>
<dbReference type="Gene3D" id="3.80.10.10">
    <property type="entry name" value="Ribonuclease Inhibitor"/>
    <property type="match status" value="1"/>
</dbReference>
<reference evidence="12" key="1">
    <citation type="submission" date="2024-07" db="EMBL/GenBank/DDBJ databases">
        <title>Two chromosome-level genome assemblies of Korean endemic species Abeliophyllum distichum and Forsythia ovata (Oleaceae).</title>
        <authorList>
            <person name="Jang H."/>
        </authorList>
    </citation>
    <scope>NUCLEOTIDE SEQUENCE [LARGE SCALE GENOMIC DNA]</scope>
</reference>
<evidence type="ECO:0000256" key="5">
    <source>
        <dbReference type="ARBA" id="ARBA00022737"/>
    </source>
</evidence>
<evidence type="ECO:0000313" key="12">
    <source>
        <dbReference type="Proteomes" id="UP001604277"/>
    </source>
</evidence>
<feature type="transmembrane region" description="Helical" evidence="10">
    <location>
        <begin position="144"/>
        <end position="164"/>
    </location>
</feature>
<name>A0ABD1TTJ6_9LAMI</name>